<feature type="transmembrane region" description="Helical" evidence="5">
    <location>
        <begin position="57"/>
        <end position="77"/>
    </location>
</feature>
<evidence type="ECO:0000313" key="8">
    <source>
        <dbReference type="Proteomes" id="UP001500909"/>
    </source>
</evidence>
<feature type="transmembrane region" description="Helical" evidence="5">
    <location>
        <begin position="97"/>
        <end position="121"/>
    </location>
</feature>
<keyword evidence="3 5" id="KW-1133">Transmembrane helix</keyword>
<feature type="transmembrane region" description="Helical" evidence="5">
    <location>
        <begin position="394"/>
        <end position="417"/>
    </location>
</feature>
<feature type="transmembrane region" description="Helical" evidence="5">
    <location>
        <begin position="327"/>
        <end position="351"/>
    </location>
</feature>
<reference evidence="7 8" key="1">
    <citation type="journal article" date="2019" name="Int. J. Syst. Evol. Microbiol.">
        <title>The Global Catalogue of Microorganisms (GCM) 10K type strain sequencing project: providing services to taxonomists for standard genome sequencing and annotation.</title>
        <authorList>
            <consortium name="The Broad Institute Genomics Platform"/>
            <consortium name="The Broad Institute Genome Sequencing Center for Infectious Disease"/>
            <person name="Wu L."/>
            <person name="Ma J."/>
        </authorList>
    </citation>
    <scope>NUCLEOTIDE SEQUENCE [LARGE SCALE GENOMIC DNA]</scope>
    <source>
        <strain evidence="7 8">JCM 4805</strain>
    </source>
</reference>
<evidence type="ECO:0000256" key="1">
    <source>
        <dbReference type="ARBA" id="ARBA00004651"/>
    </source>
</evidence>
<evidence type="ECO:0000256" key="3">
    <source>
        <dbReference type="ARBA" id="ARBA00022989"/>
    </source>
</evidence>
<feature type="domain" description="Major facilitator superfamily (MFS) profile" evidence="6">
    <location>
        <begin position="19"/>
        <end position="422"/>
    </location>
</feature>
<evidence type="ECO:0000313" key="7">
    <source>
        <dbReference type="EMBL" id="GAA0484941.1"/>
    </source>
</evidence>
<feature type="transmembrane region" description="Helical" evidence="5">
    <location>
        <begin position="272"/>
        <end position="294"/>
    </location>
</feature>
<keyword evidence="8" id="KW-1185">Reference proteome</keyword>
<evidence type="ECO:0000256" key="2">
    <source>
        <dbReference type="ARBA" id="ARBA00022692"/>
    </source>
</evidence>
<dbReference type="PANTHER" id="PTHR11662:SF399">
    <property type="entry name" value="FI19708P1-RELATED"/>
    <property type="match status" value="1"/>
</dbReference>
<dbReference type="Pfam" id="PF07690">
    <property type="entry name" value="MFS_1"/>
    <property type="match status" value="1"/>
</dbReference>
<accession>A0ABN1AVV6</accession>
<proteinExistence type="predicted"/>
<dbReference type="SUPFAM" id="SSF103473">
    <property type="entry name" value="MFS general substrate transporter"/>
    <property type="match status" value="1"/>
</dbReference>
<evidence type="ECO:0000259" key="6">
    <source>
        <dbReference type="PROSITE" id="PS50850"/>
    </source>
</evidence>
<feature type="transmembrane region" description="Helical" evidence="5">
    <location>
        <begin position="17"/>
        <end position="36"/>
    </location>
</feature>
<dbReference type="InterPro" id="IPR020846">
    <property type="entry name" value="MFS_dom"/>
</dbReference>
<dbReference type="Gene3D" id="1.20.1250.20">
    <property type="entry name" value="MFS general substrate transporter like domains"/>
    <property type="match status" value="1"/>
</dbReference>
<gene>
    <name evidence="7" type="ORF">GCM10010361_57290</name>
</gene>
<dbReference type="PANTHER" id="PTHR11662">
    <property type="entry name" value="SOLUTE CARRIER FAMILY 17"/>
    <property type="match status" value="1"/>
</dbReference>
<keyword evidence="4 5" id="KW-0472">Membrane</keyword>
<dbReference type="RefSeq" id="WP_346098202.1">
    <property type="nucleotide sequence ID" value="NZ_BAAABY010000043.1"/>
</dbReference>
<sequence length="443" mass="46474">MAPTAVPPTAAAAPRRWAGVLSLLAVVLISYIDRVNVSVLITDRAFTDHFGMTGDRVLQGALMTVFLIGYGLAAFFLTPLYESALGARRGLLVSVGLWAALTLLSPYALGALMFVAVRFLLGASEGPLFSLKTMYVREHFAPHEVGRPNAVSSMGVSLGTAAGLPLITYLVHRYDWHTSFVLLALLNAALGLPLIALFIRGRRHPVHERAERQHVPSGAHRGVVTTLREAVRTPRLGCILLIEIATLAYLWGSTSWLPAYLLQDRHFSLEQMGAVSALPFLMSLGSGLLGGYLIDRLPARRLPLLFVVGALGTGSCVLLVITADAAWLAATGLVLAGGFWGLQGPAIPTLVQRHAPADTVGSAYGVVNGVGNLISAFMPTAMGAAIALGGGHGFGAGYALLIGAQAITLGCGAWLLLRPGRPATNAGPVTSRTTSPAPPHPTP</sequence>
<organism evidence="7 8">
    <name type="scientific">Streptomyces olivaceiscleroticus</name>
    <dbReference type="NCBI Taxonomy" id="68245"/>
    <lineage>
        <taxon>Bacteria</taxon>
        <taxon>Bacillati</taxon>
        <taxon>Actinomycetota</taxon>
        <taxon>Actinomycetes</taxon>
        <taxon>Kitasatosporales</taxon>
        <taxon>Streptomycetaceae</taxon>
        <taxon>Streptomyces</taxon>
    </lineage>
</organism>
<dbReference type="Proteomes" id="UP001500909">
    <property type="component" value="Unassembled WGS sequence"/>
</dbReference>
<feature type="transmembrane region" description="Helical" evidence="5">
    <location>
        <begin position="236"/>
        <end position="252"/>
    </location>
</feature>
<dbReference type="InterPro" id="IPR036259">
    <property type="entry name" value="MFS_trans_sf"/>
</dbReference>
<comment type="caution">
    <text evidence="7">The sequence shown here is derived from an EMBL/GenBank/DDBJ whole genome shotgun (WGS) entry which is preliminary data.</text>
</comment>
<dbReference type="InterPro" id="IPR050382">
    <property type="entry name" value="MFS_Na/Anion_cotransporter"/>
</dbReference>
<dbReference type="PROSITE" id="PS50850">
    <property type="entry name" value="MFS"/>
    <property type="match status" value="1"/>
</dbReference>
<dbReference type="InterPro" id="IPR011701">
    <property type="entry name" value="MFS"/>
</dbReference>
<keyword evidence="2 5" id="KW-0812">Transmembrane</keyword>
<protein>
    <submittedName>
        <fullName evidence="7">MFS transporter</fullName>
    </submittedName>
</protein>
<feature type="transmembrane region" description="Helical" evidence="5">
    <location>
        <begin position="301"/>
        <end position="321"/>
    </location>
</feature>
<feature type="transmembrane region" description="Helical" evidence="5">
    <location>
        <begin position="363"/>
        <end position="388"/>
    </location>
</feature>
<evidence type="ECO:0000256" key="5">
    <source>
        <dbReference type="SAM" id="Phobius"/>
    </source>
</evidence>
<feature type="transmembrane region" description="Helical" evidence="5">
    <location>
        <begin position="177"/>
        <end position="199"/>
    </location>
</feature>
<name>A0ABN1AVV6_9ACTN</name>
<evidence type="ECO:0000256" key="4">
    <source>
        <dbReference type="ARBA" id="ARBA00023136"/>
    </source>
</evidence>
<comment type="subcellular location">
    <subcellularLocation>
        <location evidence="1">Cell membrane</location>
        <topology evidence="1">Multi-pass membrane protein</topology>
    </subcellularLocation>
</comment>
<dbReference type="EMBL" id="BAAABY010000043">
    <property type="protein sequence ID" value="GAA0484941.1"/>
    <property type="molecule type" value="Genomic_DNA"/>
</dbReference>